<comment type="subunit">
    <text evidence="5">Homodimer.</text>
</comment>
<keyword evidence="10" id="KW-0274">FAD</keyword>
<dbReference type="SUPFAM" id="SSF52343">
    <property type="entry name" value="Ferredoxin reductase-like, C-terminal NADP-linked domain"/>
    <property type="match status" value="1"/>
</dbReference>
<dbReference type="Proteomes" id="UP000784919">
    <property type="component" value="Unassembled WGS sequence"/>
</dbReference>
<dbReference type="GO" id="GO:0043546">
    <property type="term" value="F:molybdopterin cofactor binding"/>
    <property type="evidence" value="ECO:0007669"/>
    <property type="project" value="TreeGrafter"/>
</dbReference>
<evidence type="ECO:0000313" key="22">
    <source>
        <dbReference type="EMBL" id="KAG5962857.1"/>
    </source>
</evidence>
<dbReference type="Pfam" id="PF03404">
    <property type="entry name" value="Mo-co_dimer"/>
    <property type="match status" value="1"/>
</dbReference>
<dbReference type="InterPro" id="IPR000572">
    <property type="entry name" value="OxRdtase_Mopterin-bd_dom"/>
</dbReference>
<evidence type="ECO:0000256" key="10">
    <source>
        <dbReference type="ARBA" id="ARBA00022827"/>
    </source>
</evidence>
<dbReference type="PRINTS" id="PR00406">
    <property type="entry name" value="CYTB5RDTASE"/>
</dbReference>
<dbReference type="PROSITE" id="PS50255">
    <property type="entry name" value="CYTOCHROME_B5_2"/>
    <property type="match status" value="1"/>
</dbReference>
<comment type="cofactor">
    <cofactor evidence="1">
        <name>heme</name>
        <dbReference type="ChEBI" id="CHEBI:30413"/>
    </cofactor>
</comment>
<evidence type="ECO:0000256" key="18">
    <source>
        <dbReference type="PIRSR" id="PIRSR000233-1"/>
    </source>
</evidence>
<dbReference type="AlphaFoldDB" id="A0A9P7MP40"/>
<dbReference type="InterPro" id="IPR001433">
    <property type="entry name" value="OxRdtase_FAD/NAD-bd"/>
</dbReference>
<evidence type="ECO:0000256" key="11">
    <source>
        <dbReference type="ARBA" id="ARBA00022857"/>
    </source>
</evidence>
<evidence type="ECO:0000256" key="3">
    <source>
        <dbReference type="ARBA" id="ARBA00003838"/>
    </source>
</evidence>
<dbReference type="PANTHER" id="PTHR19372">
    <property type="entry name" value="SULFITE REDUCTASE"/>
    <property type="match status" value="1"/>
</dbReference>
<feature type="compositionally biased region" description="Polar residues" evidence="19">
    <location>
        <begin position="39"/>
        <end position="53"/>
    </location>
</feature>
<dbReference type="Pfam" id="PF00175">
    <property type="entry name" value="NAD_binding_1"/>
    <property type="match status" value="1"/>
</dbReference>
<keyword evidence="15" id="KW-1015">Disulfide bond</keyword>
<dbReference type="Gene3D" id="3.90.420.10">
    <property type="entry name" value="Oxidoreductase, molybdopterin-binding domain"/>
    <property type="match status" value="1"/>
</dbReference>
<feature type="region of interest" description="Disordered" evidence="19">
    <location>
        <begin position="1"/>
        <end position="53"/>
    </location>
</feature>
<dbReference type="GO" id="GO:0050464">
    <property type="term" value="F:nitrate reductase (NADPH) activity"/>
    <property type="evidence" value="ECO:0007669"/>
    <property type="project" value="UniProtKB-EC"/>
</dbReference>
<keyword evidence="13" id="KW-0408">Iron</keyword>
<dbReference type="SUPFAM" id="SSF81296">
    <property type="entry name" value="E set domains"/>
    <property type="match status" value="1"/>
</dbReference>
<dbReference type="GO" id="GO:0006790">
    <property type="term" value="P:sulfur compound metabolic process"/>
    <property type="evidence" value="ECO:0007669"/>
    <property type="project" value="TreeGrafter"/>
</dbReference>
<dbReference type="Gene3D" id="2.60.40.650">
    <property type="match status" value="1"/>
</dbReference>
<dbReference type="OrthoDB" id="432685at2759"/>
<evidence type="ECO:0000256" key="16">
    <source>
        <dbReference type="ARBA" id="ARBA00049155"/>
    </source>
</evidence>
<comment type="catalytic activity">
    <reaction evidence="16">
        <text>nitrite + NADP(+) + H2O = nitrate + NADPH + H(+)</text>
        <dbReference type="Rhea" id="RHEA:19061"/>
        <dbReference type="ChEBI" id="CHEBI:15377"/>
        <dbReference type="ChEBI" id="CHEBI:15378"/>
        <dbReference type="ChEBI" id="CHEBI:16301"/>
        <dbReference type="ChEBI" id="CHEBI:17632"/>
        <dbReference type="ChEBI" id="CHEBI:57783"/>
        <dbReference type="ChEBI" id="CHEBI:58349"/>
        <dbReference type="EC" id="1.7.1.3"/>
    </reaction>
</comment>
<dbReference type="GO" id="GO:0006809">
    <property type="term" value="P:nitric oxide biosynthetic process"/>
    <property type="evidence" value="ECO:0007669"/>
    <property type="project" value="InterPro"/>
</dbReference>
<comment type="function">
    <text evidence="3 17">Nitrate reductase is a key enzyme involved in the first step of nitrate assimilation in plants, fungi and bacteria.</text>
</comment>
<dbReference type="GO" id="GO:0020037">
    <property type="term" value="F:heme binding"/>
    <property type="evidence" value="ECO:0007669"/>
    <property type="project" value="InterPro"/>
</dbReference>
<dbReference type="PROSITE" id="PS00191">
    <property type="entry name" value="CYTOCHROME_B5_1"/>
    <property type="match status" value="1"/>
</dbReference>
<dbReference type="InterPro" id="IPR014756">
    <property type="entry name" value="Ig_E-set"/>
</dbReference>
<keyword evidence="7" id="KW-0349">Heme</keyword>
<dbReference type="InterPro" id="IPR012137">
    <property type="entry name" value="Nitr_rd_NADH"/>
</dbReference>
<evidence type="ECO:0000256" key="13">
    <source>
        <dbReference type="ARBA" id="ARBA00023004"/>
    </source>
</evidence>
<reference evidence="22" key="1">
    <citation type="journal article" date="2020" name="bioRxiv">
        <title>Whole genome comparisons of ergot fungi reveals the divergence and evolution of species within the genus Claviceps are the result of varying mechanisms driving genome evolution and host range expansion.</title>
        <authorList>
            <person name="Wyka S.A."/>
            <person name="Mondo S.J."/>
            <person name="Liu M."/>
            <person name="Dettman J."/>
            <person name="Nalam V."/>
            <person name="Broders K.D."/>
        </authorList>
    </citation>
    <scope>NUCLEOTIDE SEQUENCE</scope>
    <source>
        <strain evidence="22">CCC 1102</strain>
    </source>
</reference>
<keyword evidence="6 18" id="KW-0500">Molybdenum</keyword>
<feature type="domain" description="FAD-binding FR-type" evidence="21">
    <location>
        <begin position="643"/>
        <end position="754"/>
    </location>
</feature>
<evidence type="ECO:0000256" key="5">
    <source>
        <dbReference type="ARBA" id="ARBA00011738"/>
    </source>
</evidence>
<organism evidence="22 23">
    <name type="scientific">Claviceps arundinis</name>
    <dbReference type="NCBI Taxonomy" id="1623583"/>
    <lineage>
        <taxon>Eukaryota</taxon>
        <taxon>Fungi</taxon>
        <taxon>Dikarya</taxon>
        <taxon>Ascomycota</taxon>
        <taxon>Pezizomycotina</taxon>
        <taxon>Sordariomycetes</taxon>
        <taxon>Hypocreomycetidae</taxon>
        <taxon>Hypocreales</taxon>
        <taxon>Clavicipitaceae</taxon>
        <taxon>Claviceps</taxon>
    </lineage>
</organism>
<dbReference type="InterPro" id="IPR036400">
    <property type="entry name" value="Cyt_B5-like_heme/steroid_sf"/>
</dbReference>
<keyword evidence="8" id="KW-0285">Flavoprotein</keyword>
<comment type="caution">
    <text evidence="22">The sequence shown here is derived from an EMBL/GenBank/DDBJ whole genome shotgun (WGS) entry which is preliminary data.</text>
</comment>
<evidence type="ECO:0000259" key="20">
    <source>
        <dbReference type="PROSITE" id="PS50255"/>
    </source>
</evidence>
<keyword evidence="12" id="KW-0560">Oxidoreductase</keyword>
<dbReference type="CDD" id="cd06183">
    <property type="entry name" value="cyt_b5_reduct_like"/>
    <property type="match status" value="1"/>
</dbReference>
<name>A0A9P7MP40_9HYPO</name>
<dbReference type="InterPro" id="IPR017938">
    <property type="entry name" value="Riboflavin_synthase-like_b-brl"/>
</dbReference>
<feature type="binding site" evidence="18">
    <location>
        <position position="174"/>
    </location>
    <ligand>
        <name>Mo-molybdopterin</name>
        <dbReference type="ChEBI" id="CHEBI:71302"/>
    </ligand>
    <ligandPart>
        <name>Mo</name>
        <dbReference type="ChEBI" id="CHEBI:28685"/>
    </ligandPart>
</feature>
<dbReference type="InterPro" id="IPR018506">
    <property type="entry name" value="Cyt_B5_heme-BS"/>
</dbReference>
<dbReference type="InterPro" id="IPR008333">
    <property type="entry name" value="Cbr1-like_FAD-bd_dom"/>
</dbReference>
<dbReference type="InterPro" id="IPR017927">
    <property type="entry name" value="FAD-bd_FR_type"/>
</dbReference>
<evidence type="ECO:0000256" key="4">
    <source>
        <dbReference type="ARBA" id="ARBA00006253"/>
    </source>
</evidence>
<dbReference type="GO" id="GO:0042128">
    <property type="term" value="P:nitrate assimilation"/>
    <property type="evidence" value="ECO:0007669"/>
    <property type="project" value="UniProtKB-KW"/>
</dbReference>
<dbReference type="SUPFAM" id="SSF55856">
    <property type="entry name" value="Cytochrome b5-like heme/steroid binding domain"/>
    <property type="match status" value="1"/>
</dbReference>
<dbReference type="GO" id="GO:0008482">
    <property type="term" value="F:sulfite oxidase activity"/>
    <property type="evidence" value="ECO:0007669"/>
    <property type="project" value="TreeGrafter"/>
</dbReference>
<evidence type="ECO:0000256" key="17">
    <source>
        <dbReference type="PIRNR" id="PIRNR000233"/>
    </source>
</evidence>
<dbReference type="Pfam" id="PF00970">
    <property type="entry name" value="FAD_binding_6"/>
    <property type="match status" value="1"/>
</dbReference>
<dbReference type="EMBL" id="SRPS01000209">
    <property type="protein sequence ID" value="KAG5962857.1"/>
    <property type="molecule type" value="Genomic_DNA"/>
</dbReference>
<dbReference type="InterPro" id="IPR001709">
    <property type="entry name" value="Flavoprot_Pyr_Nucl_cyt_Rdtase"/>
</dbReference>
<dbReference type="InterPro" id="IPR039261">
    <property type="entry name" value="FNR_nucleotide-bd"/>
</dbReference>
<evidence type="ECO:0000256" key="9">
    <source>
        <dbReference type="ARBA" id="ARBA00022723"/>
    </source>
</evidence>
<dbReference type="GO" id="GO:0030151">
    <property type="term" value="F:molybdenum ion binding"/>
    <property type="evidence" value="ECO:0007669"/>
    <property type="project" value="InterPro"/>
</dbReference>
<protein>
    <recommendedName>
        <fullName evidence="17">Nitrate reductase</fullName>
    </recommendedName>
</protein>
<dbReference type="PRINTS" id="PR00363">
    <property type="entry name" value="CYTOCHROMEB5"/>
</dbReference>
<dbReference type="Gene3D" id="2.40.30.10">
    <property type="entry name" value="Translation factors"/>
    <property type="match status" value="1"/>
</dbReference>
<sequence>MASNLTSPDMMAGTSTVSPSIVFPPSPPSTVSKSRKNSTDCISNGVSTLSPSVAEQEDYPHYPLAPLSNPRSVLQEDLKTPDRHVERDGRLIRLTGMHPFNCEPPLSDLFREGFLTSENLHYVRNHGPVPRCDDEYVDGWTFTVEGLVEYPFVLSVRELIDEYEQLTYPVTLVCAGNRRKEQNVVRKSKGFSWGPGGVSTALWTGVMLRDLLSRAKPHRGARFVCFEGAEMLPNGCYGTSIKLNWCLDPNKGILIAHKMNGNPLHPDHGKPVRVIVPGQIGGRSVKWLKRIIVTESPSNNWYHIYDNRLLPTMVTPEASVDLPDTWKDERYAIYDLNTNSVICLPAHEETISLAVDGPSSYKVQGYAYSGGGKRISRMEVTLDQGKTWRLAAVDYPEDRYRLAADGQNLYGGKIDMWWRETSFCWCFWEIDIGIEELKAAKDIIARGMDESLMVQPREMYWSVLGMMNNPWFRVAIHNQGYALQFEHPTQPASKPGGWMERVRKTSGSFWNGAWESEVRGQAEEAVAGKDGMQTCMTNSQVDRLITSQEIKQQMEEDSPWFIINNQVYDGRPFLEDHPGGAASISGAAGQDVTEEFIAIHSENAKAMMPQYHIGRLDHSALTELVKDDDTRYETNRAVFLDTSKWIQANLLEKTPVSPDSKIFRFKLDHENQTLGLPTGQHVIMRLRDSRGRAPIIRAYTPISDGEQKGWLDLLIKIYPNTLEQEGGKMTQALDSVPIAGSVEFKGPVGKFEYLGNGYCSCSGKKRRVSRFIMICGGSGITPMLQVLRAVARDTDDLTQCLLLDGNRGEEDILCRRQLDEMVSFAPQKVRLVHCLSQPPPSWQGRIGRINQDLIAAEAGRKHSGTEDLVLLCGPPSMVSSVRSIMIDLGWNSKDIEIF</sequence>
<evidence type="ECO:0000256" key="8">
    <source>
        <dbReference type="ARBA" id="ARBA00022630"/>
    </source>
</evidence>
<dbReference type="InterPro" id="IPR001199">
    <property type="entry name" value="Cyt_B5-like_heme/steroid-bd"/>
</dbReference>
<dbReference type="SUPFAM" id="SSF63380">
    <property type="entry name" value="Riboflavin synthase domain-like"/>
    <property type="match status" value="1"/>
</dbReference>
<evidence type="ECO:0000256" key="15">
    <source>
        <dbReference type="ARBA" id="ARBA00023157"/>
    </source>
</evidence>
<proteinExistence type="inferred from homology"/>
<dbReference type="SMART" id="SM01117">
    <property type="entry name" value="Cyt-b5"/>
    <property type="match status" value="1"/>
</dbReference>
<evidence type="ECO:0000256" key="12">
    <source>
        <dbReference type="ARBA" id="ARBA00023002"/>
    </source>
</evidence>
<comment type="similarity">
    <text evidence="4 17">Belongs to the nitrate reductase family.</text>
</comment>
<keyword evidence="11" id="KW-0521">NADP</keyword>
<gene>
    <name evidence="22" type="ORF">E4U56_003127</name>
</gene>
<keyword evidence="9 18" id="KW-0479">Metal-binding</keyword>
<dbReference type="Pfam" id="PF00173">
    <property type="entry name" value="Cyt-b5"/>
    <property type="match status" value="1"/>
</dbReference>
<dbReference type="Gene3D" id="3.40.50.80">
    <property type="entry name" value="Nucleotide-binding domain of ferredoxin-NADP reductase (FNR) module"/>
    <property type="match status" value="1"/>
</dbReference>
<evidence type="ECO:0000256" key="19">
    <source>
        <dbReference type="SAM" id="MobiDB-lite"/>
    </source>
</evidence>
<feature type="domain" description="Cytochrome b5 heme-binding" evidence="20">
    <location>
        <begin position="542"/>
        <end position="617"/>
    </location>
</feature>
<dbReference type="PIRSF" id="PIRSF000233">
    <property type="entry name" value="Nitr_rd_NADH"/>
    <property type="match status" value="1"/>
</dbReference>
<evidence type="ECO:0000259" key="21">
    <source>
        <dbReference type="PROSITE" id="PS51384"/>
    </source>
</evidence>
<evidence type="ECO:0000256" key="7">
    <source>
        <dbReference type="ARBA" id="ARBA00022617"/>
    </source>
</evidence>
<dbReference type="InterPro" id="IPR008335">
    <property type="entry name" value="Mopterin_OxRdtase_euk"/>
</dbReference>
<evidence type="ECO:0000256" key="2">
    <source>
        <dbReference type="ARBA" id="ARBA00001974"/>
    </source>
</evidence>
<evidence type="ECO:0000256" key="6">
    <source>
        <dbReference type="ARBA" id="ARBA00022505"/>
    </source>
</evidence>
<dbReference type="InterPro" id="IPR005066">
    <property type="entry name" value="MoCF_OxRdtse_dimer"/>
</dbReference>
<comment type="cofactor">
    <cofactor evidence="18">
        <name>Mo-molybdopterin</name>
        <dbReference type="ChEBI" id="CHEBI:71302"/>
    </cofactor>
    <text evidence="18">Binds 1 Mo-molybdopterin (Mo-MPT) cofactor per subunit.</text>
</comment>
<evidence type="ECO:0000256" key="14">
    <source>
        <dbReference type="ARBA" id="ARBA00023063"/>
    </source>
</evidence>
<dbReference type="PROSITE" id="PS51384">
    <property type="entry name" value="FAD_FR"/>
    <property type="match status" value="1"/>
</dbReference>
<dbReference type="PANTHER" id="PTHR19372:SF7">
    <property type="entry name" value="SULFITE OXIDASE, MITOCHONDRIAL"/>
    <property type="match status" value="1"/>
</dbReference>
<accession>A0A9P7MP40</accession>
<dbReference type="SUPFAM" id="SSF56524">
    <property type="entry name" value="Oxidoreductase molybdopterin-binding domain"/>
    <property type="match status" value="1"/>
</dbReference>
<evidence type="ECO:0000256" key="1">
    <source>
        <dbReference type="ARBA" id="ARBA00001971"/>
    </source>
</evidence>
<dbReference type="PRINTS" id="PR00371">
    <property type="entry name" value="FPNCR"/>
</dbReference>
<keyword evidence="14 17" id="KW-0534">Nitrate assimilation</keyword>
<evidence type="ECO:0000313" key="23">
    <source>
        <dbReference type="Proteomes" id="UP000784919"/>
    </source>
</evidence>
<dbReference type="PRINTS" id="PR00407">
    <property type="entry name" value="EUMOPTERIN"/>
</dbReference>
<dbReference type="Gene3D" id="3.10.120.10">
    <property type="entry name" value="Cytochrome b5-like heme/steroid binding domain"/>
    <property type="match status" value="1"/>
</dbReference>
<comment type="cofactor">
    <cofactor evidence="2">
        <name>FAD</name>
        <dbReference type="ChEBI" id="CHEBI:57692"/>
    </cofactor>
</comment>
<dbReference type="FunFam" id="3.90.420.10:FF:000005">
    <property type="entry name" value="Nitrate reductase"/>
    <property type="match status" value="1"/>
</dbReference>
<dbReference type="InterPro" id="IPR036374">
    <property type="entry name" value="OxRdtase_Mopterin-bd_sf"/>
</dbReference>
<dbReference type="Pfam" id="PF00174">
    <property type="entry name" value="Oxidored_molyb"/>
    <property type="match status" value="1"/>
</dbReference>